<feature type="transmembrane region" description="Helical" evidence="6">
    <location>
        <begin position="74"/>
        <end position="91"/>
    </location>
</feature>
<feature type="transmembrane region" description="Helical" evidence="6">
    <location>
        <begin position="97"/>
        <end position="116"/>
    </location>
</feature>
<reference evidence="9" key="1">
    <citation type="journal article" date="2019" name="Int. J. Syst. Evol. Microbiol.">
        <title>The Global Catalogue of Microorganisms (GCM) 10K type strain sequencing project: providing services to taxonomists for standard genome sequencing and annotation.</title>
        <authorList>
            <consortium name="The Broad Institute Genomics Platform"/>
            <consortium name="The Broad Institute Genome Sequencing Center for Infectious Disease"/>
            <person name="Wu L."/>
            <person name="Ma J."/>
        </authorList>
    </citation>
    <scope>NUCLEOTIDE SEQUENCE [LARGE SCALE GENOMIC DNA]</scope>
    <source>
        <strain evidence="9">JCM 18126</strain>
    </source>
</reference>
<evidence type="ECO:0000256" key="3">
    <source>
        <dbReference type="ARBA" id="ARBA00022989"/>
    </source>
</evidence>
<proteinExistence type="predicted"/>
<dbReference type="EMBL" id="BAABIL010000639">
    <property type="protein sequence ID" value="GAA4658582.1"/>
    <property type="molecule type" value="Genomic_DNA"/>
</dbReference>
<feature type="transmembrane region" description="Helical" evidence="6">
    <location>
        <begin position="263"/>
        <end position="281"/>
    </location>
</feature>
<sequence>MEVLLAAAAALAGLVFCVTASDRTRLATAAFLAVPQVFAGPLGALSLPLSQCWVILMAVCWLVERKGVPLGDPVMRAVFLFAAVNGAAIAWSPDPMVGILEVARITSFAFLYLYAVRVEREDPRGVRGVLRVVLAWALVAAALVWAFRLSPAAETAFLRSPLASLVAGPDAMAAFWGESANNVTDPAKAGGFFINANVASMFLGVATFACLLLLAEERRRRHVAAALVIWSATFATGSKTAAALALLLPVAVRGVHVLGRPTARWFLPQALLFAGAVLWLLPDLLARFVPSYAEASAHSLDSRAPMWEAAVQMFKQHWALGLGHGGWARTMELYAQFGIEVLPPHNLFIAAWAATGLAGVAALAAFALVVLHLLVTTVLRATGSPLGRTAAFALGAWVWVLVHGMGDNTAVYGEAKSMTLLALVLGVVTARRSAVAAAAATAPTTAPTSSAGRSPTRTRRTATT</sequence>
<evidence type="ECO:0000256" key="2">
    <source>
        <dbReference type="ARBA" id="ARBA00022692"/>
    </source>
</evidence>
<feature type="domain" description="O-antigen ligase-related" evidence="7">
    <location>
        <begin position="225"/>
        <end position="363"/>
    </location>
</feature>
<gene>
    <name evidence="8" type="ORF">GCM10023225_32680</name>
</gene>
<protein>
    <recommendedName>
        <fullName evidence="7">O-antigen ligase-related domain-containing protein</fullName>
    </recommendedName>
</protein>
<feature type="transmembrane region" description="Helical" evidence="6">
    <location>
        <begin position="192"/>
        <end position="215"/>
    </location>
</feature>
<comment type="subcellular location">
    <subcellularLocation>
        <location evidence="1">Membrane</location>
        <topology evidence="1">Multi-pass membrane protein</topology>
    </subcellularLocation>
</comment>
<keyword evidence="2 6" id="KW-0812">Transmembrane</keyword>
<dbReference type="InterPro" id="IPR007016">
    <property type="entry name" value="O-antigen_ligase-rel_domated"/>
</dbReference>
<keyword evidence="3 6" id="KW-1133">Transmembrane helix</keyword>
<evidence type="ECO:0000256" key="4">
    <source>
        <dbReference type="ARBA" id="ARBA00023136"/>
    </source>
</evidence>
<feature type="transmembrane region" description="Helical" evidence="6">
    <location>
        <begin position="347"/>
        <end position="374"/>
    </location>
</feature>
<evidence type="ECO:0000256" key="6">
    <source>
        <dbReference type="SAM" id="Phobius"/>
    </source>
</evidence>
<evidence type="ECO:0000313" key="9">
    <source>
        <dbReference type="Proteomes" id="UP001501195"/>
    </source>
</evidence>
<evidence type="ECO:0000256" key="5">
    <source>
        <dbReference type="SAM" id="MobiDB-lite"/>
    </source>
</evidence>
<dbReference type="RefSeq" id="WP_345713852.1">
    <property type="nucleotide sequence ID" value="NZ_BAABIL010000639.1"/>
</dbReference>
<feature type="compositionally biased region" description="Low complexity" evidence="5">
    <location>
        <begin position="445"/>
        <end position="455"/>
    </location>
</feature>
<name>A0ABP8VDF1_9ACTN</name>
<dbReference type="InterPro" id="IPR051533">
    <property type="entry name" value="WaaL-like"/>
</dbReference>
<dbReference type="PANTHER" id="PTHR37422:SF13">
    <property type="entry name" value="LIPOPOLYSACCHARIDE BIOSYNTHESIS PROTEIN PA4999-RELATED"/>
    <property type="match status" value="1"/>
</dbReference>
<feature type="transmembrane region" description="Helical" evidence="6">
    <location>
        <begin position="386"/>
        <end position="406"/>
    </location>
</feature>
<feature type="transmembrane region" description="Helical" evidence="6">
    <location>
        <begin position="227"/>
        <end position="251"/>
    </location>
</feature>
<feature type="region of interest" description="Disordered" evidence="5">
    <location>
        <begin position="445"/>
        <end position="464"/>
    </location>
</feature>
<comment type="caution">
    <text evidence="8">The sequence shown here is derived from an EMBL/GenBank/DDBJ whole genome shotgun (WGS) entry which is preliminary data.</text>
</comment>
<feature type="transmembrane region" description="Helical" evidence="6">
    <location>
        <begin position="128"/>
        <end position="147"/>
    </location>
</feature>
<organism evidence="8 9">
    <name type="scientific">Kineococcus glutinatus</name>
    <dbReference type="NCBI Taxonomy" id="1070872"/>
    <lineage>
        <taxon>Bacteria</taxon>
        <taxon>Bacillati</taxon>
        <taxon>Actinomycetota</taxon>
        <taxon>Actinomycetes</taxon>
        <taxon>Kineosporiales</taxon>
        <taxon>Kineosporiaceae</taxon>
        <taxon>Kineococcus</taxon>
    </lineage>
</organism>
<dbReference type="PANTHER" id="PTHR37422">
    <property type="entry name" value="TEICHURONIC ACID BIOSYNTHESIS PROTEIN TUAE"/>
    <property type="match status" value="1"/>
</dbReference>
<evidence type="ECO:0000256" key="1">
    <source>
        <dbReference type="ARBA" id="ARBA00004141"/>
    </source>
</evidence>
<feature type="transmembrane region" description="Helical" evidence="6">
    <location>
        <begin position="44"/>
        <end position="62"/>
    </location>
</feature>
<evidence type="ECO:0000259" key="7">
    <source>
        <dbReference type="Pfam" id="PF04932"/>
    </source>
</evidence>
<dbReference type="Proteomes" id="UP001501195">
    <property type="component" value="Unassembled WGS sequence"/>
</dbReference>
<keyword evidence="4 6" id="KW-0472">Membrane</keyword>
<evidence type="ECO:0000313" key="8">
    <source>
        <dbReference type="EMBL" id="GAA4658582.1"/>
    </source>
</evidence>
<accession>A0ABP8VDF1</accession>
<keyword evidence="9" id="KW-1185">Reference proteome</keyword>
<dbReference type="Pfam" id="PF04932">
    <property type="entry name" value="Wzy_C"/>
    <property type="match status" value="1"/>
</dbReference>